<keyword evidence="7 11" id="KW-0798">TonB box</keyword>
<keyword evidence="5 10" id="KW-0812">Transmembrane</keyword>
<dbReference type="InterPro" id="IPR023996">
    <property type="entry name" value="TonB-dep_OMP_SusC/RagA"/>
</dbReference>
<dbReference type="Gene3D" id="2.170.130.10">
    <property type="entry name" value="TonB-dependent receptor, plug domain"/>
    <property type="match status" value="1"/>
</dbReference>
<dbReference type="InterPro" id="IPR011662">
    <property type="entry name" value="Secretin/TonB_short_N"/>
</dbReference>
<keyword evidence="4" id="KW-0406">Ion transport</keyword>
<evidence type="ECO:0000256" key="2">
    <source>
        <dbReference type="ARBA" id="ARBA00022448"/>
    </source>
</evidence>
<dbReference type="InterPro" id="IPR012910">
    <property type="entry name" value="Plug_dom"/>
</dbReference>
<feature type="signal peptide" evidence="12">
    <location>
        <begin position="1"/>
        <end position="25"/>
    </location>
</feature>
<dbReference type="NCBIfam" id="TIGR04056">
    <property type="entry name" value="OMP_RagA_SusC"/>
    <property type="match status" value="1"/>
</dbReference>
<keyword evidence="3 10" id="KW-1134">Transmembrane beta strand</keyword>
<dbReference type="NCBIfam" id="TIGR04057">
    <property type="entry name" value="SusC_RagA_signa"/>
    <property type="match status" value="1"/>
</dbReference>
<evidence type="ECO:0000256" key="7">
    <source>
        <dbReference type="ARBA" id="ARBA00023077"/>
    </source>
</evidence>
<dbReference type="FunFam" id="2.60.40.1120:FF:000003">
    <property type="entry name" value="Outer membrane protein Omp121"/>
    <property type="match status" value="1"/>
</dbReference>
<evidence type="ECO:0000256" key="5">
    <source>
        <dbReference type="ARBA" id="ARBA00022692"/>
    </source>
</evidence>
<evidence type="ECO:0000259" key="13">
    <source>
        <dbReference type="SMART" id="SM00965"/>
    </source>
</evidence>
<comment type="similarity">
    <text evidence="10 11">Belongs to the TonB-dependent receptor family.</text>
</comment>
<evidence type="ECO:0000313" key="15">
    <source>
        <dbReference type="Proteomes" id="UP001198806"/>
    </source>
</evidence>
<gene>
    <name evidence="14" type="ORF">LI194_16590</name>
</gene>
<accession>A0AAP2VM28</accession>
<keyword evidence="14" id="KW-0675">Receptor</keyword>
<dbReference type="Gene3D" id="2.60.40.1120">
    <property type="entry name" value="Carboxypeptidase-like, regulatory domain"/>
    <property type="match status" value="1"/>
</dbReference>
<dbReference type="SUPFAM" id="SSF56935">
    <property type="entry name" value="Porins"/>
    <property type="match status" value="1"/>
</dbReference>
<keyword evidence="6" id="KW-0408">Iron</keyword>
<dbReference type="Pfam" id="PF13715">
    <property type="entry name" value="CarbopepD_reg_2"/>
    <property type="match status" value="1"/>
</dbReference>
<comment type="subcellular location">
    <subcellularLocation>
        <location evidence="1 10">Cell outer membrane</location>
        <topology evidence="1 10">Multi-pass membrane protein</topology>
    </subcellularLocation>
</comment>
<evidence type="ECO:0000256" key="11">
    <source>
        <dbReference type="RuleBase" id="RU003357"/>
    </source>
</evidence>
<dbReference type="InterPro" id="IPR000531">
    <property type="entry name" value="Beta-barrel_TonB"/>
</dbReference>
<dbReference type="Proteomes" id="UP001198806">
    <property type="component" value="Unassembled WGS sequence"/>
</dbReference>
<evidence type="ECO:0000256" key="3">
    <source>
        <dbReference type="ARBA" id="ARBA00022452"/>
    </source>
</evidence>
<keyword evidence="8 10" id="KW-0472">Membrane</keyword>
<dbReference type="Gene3D" id="2.40.170.20">
    <property type="entry name" value="TonB-dependent receptor, beta-barrel domain"/>
    <property type="match status" value="1"/>
</dbReference>
<evidence type="ECO:0000256" key="10">
    <source>
        <dbReference type="PROSITE-ProRule" id="PRU01360"/>
    </source>
</evidence>
<evidence type="ECO:0000313" key="14">
    <source>
        <dbReference type="EMBL" id="MCB6519408.1"/>
    </source>
</evidence>
<dbReference type="InterPro" id="IPR008969">
    <property type="entry name" value="CarboxyPept-like_regulatory"/>
</dbReference>
<dbReference type="GO" id="GO:0006826">
    <property type="term" value="P:iron ion transport"/>
    <property type="evidence" value="ECO:0007669"/>
    <property type="project" value="UniProtKB-KW"/>
</dbReference>
<dbReference type="InterPro" id="IPR039426">
    <property type="entry name" value="TonB-dep_rcpt-like"/>
</dbReference>
<keyword evidence="9 10" id="KW-0998">Cell outer membrane</keyword>
<evidence type="ECO:0000256" key="12">
    <source>
        <dbReference type="SAM" id="SignalP"/>
    </source>
</evidence>
<dbReference type="SMART" id="SM00965">
    <property type="entry name" value="STN"/>
    <property type="match status" value="1"/>
</dbReference>
<dbReference type="InterPro" id="IPR036942">
    <property type="entry name" value="Beta-barrel_TonB_sf"/>
</dbReference>
<dbReference type="Pfam" id="PF07715">
    <property type="entry name" value="Plug"/>
    <property type="match status" value="1"/>
</dbReference>
<keyword evidence="4" id="KW-0410">Iron transport</keyword>
<dbReference type="EMBL" id="JAJCNI010000023">
    <property type="protein sequence ID" value="MCB6519408.1"/>
    <property type="molecule type" value="Genomic_DNA"/>
</dbReference>
<keyword evidence="12" id="KW-0732">Signal</keyword>
<evidence type="ECO:0000256" key="1">
    <source>
        <dbReference type="ARBA" id="ARBA00004571"/>
    </source>
</evidence>
<dbReference type="Pfam" id="PF07660">
    <property type="entry name" value="STN"/>
    <property type="match status" value="1"/>
</dbReference>
<keyword evidence="2 10" id="KW-0813">Transport</keyword>
<dbReference type="InterPro" id="IPR023997">
    <property type="entry name" value="TonB-dep_OMP_SusC/RagA_CS"/>
</dbReference>
<evidence type="ECO:0000256" key="9">
    <source>
        <dbReference type="ARBA" id="ARBA00023237"/>
    </source>
</evidence>
<dbReference type="Pfam" id="PF00593">
    <property type="entry name" value="TonB_dep_Rec_b-barrel"/>
    <property type="match status" value="1"/>
</dbReference>
<protein>
    <submittedName>
        <fullName evidence="14">TonB-dependent receptor</fullName>
    </submittedName>
</protein>
<comment type="caution">
    <text evidence="14">The sequence shown here is derived from an EMBL/GenBank/DDBJ whole genome shotgun (WGS) entry which is preliminary data.</text>
</comment>
<evidence type="ECO:0000256" key="4">
    <source>
        <dbReference type="ARBA" id="ARBA00022496"/>
    </source>
</evidence>
<dbReference type="InterPro" id="IPR037066">
    <property type="entry name" value="Plug_dom_sf"/>
</dbReference>
<evidence type="ECO:0000256" key="8">
    <source>
        <dbReference type="ARBA" id="ARBA00023136"/>
    </source>
</evidence>
<dbReference type="GO" id="GO:0009279">
    <property type="term" value="C:cell outer membrane"/>
    <property type="evidence" value="ECO:0007669"/>
    <property type="project" value="UniProtKB-SubCell"/>
</dbReference>
<dbReference type="SUPFAM" id="SSF49464">
    <property type="entry name" value="Carboxypeptidase regulatory domain-like"/>
    <property type="match status" value="1"/>
</dbReference>
<name>A0AAP2VM28_PARDI</name>
<sequence>MKNQTKRVMKLTFITLFLSTTGMFASVNSQNTRVNIHVNNANTQIVLNEIEKQTDYLFVYDTKEIDLNRKVSVEAQNKTVADVLSSVFTQTDISYAMEGNNIMLMRKNTSVTQQSNRRITGVVKDAIGEPIIGANIVEKGTTNGIITDINGNFSLMVSENAILQISYIGYQTQEIPTKGQTNIQITMKDDAQALDDVVVIGYGTQRKKDVAGSISSISTKDLSIQSSGNIQNLLQGRLSGVSVTTSGVAGDAPAIRIRGVGTLNNNSPLYVIDGFPTKSEIASQINPSSIESVQVLKDASSASIYGSQAANGVILITTKQGKEGKPTVDVKVNVGVQLPTNLPEMLNSQQYGEVLWNAMRNAGLTPQHDQYGNGATPVIPDYILPAGAMEGQVDLSTYNTAENQFMRANKIGTNWADEVYRPAPTTNIDISAQGGGNGSKYFLSANYYKQEALVKWAGYDRFSLRANSQFKILSFATLGSNLSATYSKYKGSKSDHEAVRMAPLIPVYDVEGNWAGTKANGLGDSKNPVAQLYNQRENYNDNLNLLGNLYLDINFLKYFQFKTNVGVNVEDSGSKEFNPKTYWNKGDANTLVNSLKEARGRKSELVWNNTLTFTKKFRETHNQNVLLGTEAISSKIENLSAYRSNFIIEDPDYRYLDAGESNKDNTGNANEYALFSLFARVNYQYKDKYYLGAIIRRDGSSRFGANHRYGYFPGVNAAWRLTEENFMKGQDILSDLKIRASYGLTGNQDIDNYAFASMYYTNISTSSYPIAGDPNSVTQGISKESIGNPDLKWETTTQTNIGIDAGLFNNKLNLSFDFYHKYTTDILQRITYPSTGGVASAPFMNIGEMQNNGYELNINFQNTTDYGFRYELGLILSGYRNEVKKLASNQFISNTYTRTEVGHPISSFYGYVIDGIFQTQGEVDSHVEQSDKAIGRWKYRDVNNDGKIDSQDRAYIGNPHPDFEYSLSSRFYYKNFDLSLYIQGSQGNDICFASKGGRDGLDFWGDYFNKSTRILNTWTPENRNAELPEINILNPNDEAGKVSSYLIEDGSYIRLKQLELGYTLPKQTLSKIGLQQCRVYLNAENLLTLTKYNNIDPEVKNGDDKNMGVDYMNNMPLARVFSIGFNLSF</sequence>
<evidence type="ECO:0000256" key="6">
    <source>
        <dbReference type="ARBA" id="ARBA00023004"/>
    </source>
</evidence>
<dbReference type="PROSITE" id="PS52016">
    <property type="entry name" value="TONB_DEPENDENT_REC_3"/>
    <property type="match status" value="1"/>
</dbReference>
<feature type="chain" id="PRO_5042992418" evidence="12">
    <location>
        <begin position="26"/>
        <end position="1129"/>
    </location>
</feature>
<proteinExistence type="inferred from homology"/>
<feature type="domain" description="Secretin/TonB short N-terminal" evidence="13">
    <location>
        <begin position="56"/>
        <end position="107"/>
    </location>
</feature>
<organism evidence="14 15">
    <name type="scientific">Parabacteroides distasonis</name>
    <dbReference type="NCBI Taxonomy" id="823"/>
    <lineage>
        <taxon>Bacteria</taxon>
        <taxon>Pseudomonadati</taxon>
        <taxon>Bacteroidota</taxon>
        <taxon>Bacteroidia</taxon>
        <taxon>Bacteroidales</taxon>
        <taxon>Tannerellaceae</taxon>
        <taxon>Parabacteroides</taxon>
    </lineage>
</organism>
<reference evidence="14" key="1">
    <citation type="submission" date="2021-10" db="EMBL/GenBank/DDBJ databases">
        <title>Collection of gut derived symbiotic bacterial strains cultured from healthy donors.</title>
        <authorList>
            <person name="Lin H."/>
            <person name="Littmann E."/>
            <person name="Kohout C."/>
            <person name="Pamer E.G."/>
        </authorList>
    </citation>
    <scope>NUCLEOTIDE SEQUENCE</scope>
    <source>
        <strain evidence="14">DFI.2.94</strain>
    </source>
</reference>
<dbReference type="AlphaFoldDB" id="A0AAP2VM28"/>